<dbReference type="InterPro" id="IPR007728">
    <property type="entry name" value="Pre-SET_dom"/>
</dbReference>
<dbReference type="Pfam" id="PF05033">
    <property type="entry name" value="Pre-SET"/>
    <property type="match status" value="1"/>
</dbReference>
<comment type="subcellular location">
    <subcellularLocation>
        <location evidence="1">Chromosome</location>
    </subcellularLocation>
</comment>
<dbReference type="Pfam" id="PF00856">
    <property type="entry name" value="SET"/>
    <property type="match status" value="1"/>
</dbReference>
<keyword evidence="7" id="KW-1185">Reference proteome</keyword>
<evidence type="ECO:0000313" key="7">
    <source>
        <dbReference type="Proteomes" id="UP000436088"/>
    </source>
</evidence>
<dbReference type="GO" id="GO:0005634">
    <property type="term" value="C:nucleus"/>
    <property type="evidence" value="ECO:0007669"/>
    <property type="project" value="InterPro"/>
</dbReference>
<organism evidence="6 7">
    <name type="scientific">Hibiscus syriacus</name>
    <name type="common">Rose of Sharon</name>
    <dbReference type="NCBI Taxonomy" id="106335"/>
    <lineage>
        <taxon>Eukaryota</taxon>
        <taxon>Viridiplantae</taxon>
        <taxon>Streptophyta</taxon>
        <taxon>Embryophyta</taxon>
        <taxon>Tracheophyta</taxon>
        <taxon>Spermatophyta</taxon>
        <taxon>Magnoliopsida</taxon>
        <taxon>eudicotyledons</taxon>
        <taxon>Gunneridae</taxon>
        <taxon>Pentapetalae</taxon>
        <taxon>rosids</taxon>
        <taxon>malvids</taxon>
        <taxon>Malvales</taxon>
        <taxon>Malvaceae</taxon>
        <taxon>Malvoideae</taxon>
        <taxon>Hibiscus</taxon>
    </lineage>
</organism>
<keyword evidence="3" id="KW-1133">Transmembrane helix</keyword>
<reference evidence="6" key="1">
    <citation type="submission" date="2019-09" db="EMBL/GenBank/DDBJ databases">
        <title>Draft genome information of white flower Hibiscus syriacus.</title>
        <authorList>
            <person name="Kim Y.-M."/>
        </authorList>
    </citation>
    <scope>NUCLEOTIDE SEQUENCE [LARGE SCALE GENOMIC DNA]</scope>
    <source>
        <strain evidence="6">YM2019G1</strain>
    </source>
</reference>
<evidence type="ECO:0000256" key="3">
    <source>
        <dbReference type="SAM" id="Phobius"/>
    </source>
</evidence>
<dbReference type="PANTHER" id="PTHR45660">
    <property type="entry name" value="HISTONE-LYSINE N-METHYLTRANSFERASE SETMAR"/>
    <property type="match status" value="1"/>
</dbReference>
<dbReference type="PROSITE" id="PS50867">
    <property type="entry name" value="PRE_SET"/>
    <property type="match status" value="1"/>
</dbReference>
<evidence type="ECO:0000259" key="4">
    <source>
        <dbReference type="PROSITE" id="PS50280"/>
    </source>
</evidence>
<dbReference type="PANTHER" id="PTHR45660:SF94">
    <property type="entry name" value="HISTONE-LYSINE N-METHYLTRANSFERASE, H3 LYSINE-9 SPECIFIC SUVH4"/>
    <property type="match status" value="1"/>
</dbReference>
<dbReference type="InterPro" id="IPR046341">
    <property type="entry name" value="SET_dom_sf"/>
</dbReference>
<dbReference type="GO" id="GO:0008270">
    <property type="term" value="F:zinc ion binding"/>
    <property type="evidence" value="ECO:0007669"/>
    <property type="project" value="InterPro"/>
</dbReference>
<dbReference type="SUPFAM" id="SSF82199">
    <property type="entry name" value="SET domain"/>
    <property type="match status" value="1"/>
</dbReference>
<evidence type="ECO:0000256" key="2">
    <source>
        <dbReference type="ARBA" id="ARBA00022454"/>
    </source>
</evidence>
<dbReference type="GO" id="GO:0003690">
    <property type="term" value="F:double-stranded DNA binding"/>
    <property type="evidence" value="ECO:0007669"/>
    <property type="project" value="TreeGrafter"/>
</dbReference>
<protein>
    <submittedName>
        <fullName evidence="6">Histone-lysine N-methyltransferase, H3 lysine-9 specific SUVH4</fullName>
    </submittedName>
</protein>
<comment type="caution">
    <text evidence="6">The sequence shown here is derived from an EMBL/GenBank/DDBJ whole genome shotgun (WGS) entry which is preliminary data.</text>
</comment>
<feature type="domain" description="Pre-SET" evidence="5">
    <location>
        <begin position="207"/>
        <end position="268"/>
    </location>
</feature>
<keyword evidence="3" id="KW-0472">Membrane</keyword>
<feature type="domain" description="SET" evidence="4">
    <location>
        <begin position="271"/>
        <end position="417"/>
    </location>
</feature>
<dbReference type="GO" id="GO:0032259">
    <property type="term" value="P:methylation"/>
    <property type="evidence" value="ECO:0007669"/>
    <property type="project" value="UniProtKB-KW"/>
</dbReference>
<dbReference type="Proteomes" id="UP000436088">
    <property type="component" value="Unassembled WGS sequence"/>
</dbReference>
<sequence length="422" mass="47029">MPFHPTELQFNKKAAKMVERDAKIALGLDGSNASNVAEESAHIKVKKAERLFNNYYLHLVQFYFLIQSFLVVLRMRKKRRGADKVDNKASKGDDADGKAKIKRPDLKAMAKASIDVGHQFYSRAEMVAVGFHSHWLNGTDFMGRFYRKGVHFAHGRVPKCTSEIVGLVCEDISGGQENVPIPATNLVMRNFKSMKVARNLKLPGNAAGCDCERLCRDPNTCSHAKLNGSDFPYVHLGGGRLVEAKHVFECGPNCGCGPECVNRASQGELKYRLEVFHTPKKGWAVRSWDFIPAGAPVCEYIGVLTRTEDLDSVFENNYIFYIDCLQTMRGLGGRADASVSVIQNVDKIDEQRSESMPEFCIDTASIGNVARFINHSCEPNLCIQCVLSAHQDIKLARVVLFAADNIPPLQVISPFYGLYKHH</sequence>
<keyword evidence="3" id="KW-0812">Transmembrane</keyword>
<name>A0A6A2WMZ1_HIBSY</name>
<dbReference type="SMART" id="SM00317">
    <property type="entry name" value="SET"/>
    <property type="match status" value="1"/>
</dbReference>
<evidence type="ECO:0000256" key="1">
    <source>
        <dbReference type="ARBA" id="ARBA00004286"/>
    </source>
</evidence>
<dbReference type="EMBL" id="VEPZ02001720">
    <property type="protein sequence ID" value="KAE8661663.1"/>
    <property type="molecule type" value="Genomic_DNA"/>
</dbReference>
<dbReference type="SMART" id="SM00468">
    <property type="entry name" value="PreSET"/>
    <property type="match status" value="1"/>
</dbReference>
<dbReference type="InterPro" id="IPR001214">
    <property type="entry name" value="SET_dom"/>
</dbReference>
<evidence type="ECO:0000313" key="6">
    <source>
        <dbReference type="EMBL" id="KAE8661663.1"/>
    </source>
</evidence>
<dbReference type="PROSITE" id="PS50280">
    <property type="entry name" value="SET"/>
    <property type="match status" value="1"/>
</dbReference>
<keyword evidence="2" id="KW-0158">Chromosome</keyword>
<accession>A0A6A2WMZ1</accession>
<gene>
    <name evidence="6" type="ORF">F3Y22_tig00113725pilonHSYRG01712</name>
</gene>
<dbReference type="Gene3D" id="2.170.270.10">
    <property type="entry name" value="SET domain"/>
    <property type="match status" value="1"/>
</dbReference>
<dbReference type="GO" id="GO:0005694">
    <property type="term" value="C:chromosome"/>
    <property type="evidence" value="ECO:0007669"/>
    <property type="project" value="UniProtKB-SubCell"/>
</dbReference>
<dbReference type="AlphaFoldDB" id="A0A6A2WMZ1"/>
<proteinExistence type="predicted"/>
<dbReference type="InterPro" id="IPR051357">
    <property type="entry name" value="H3K9_HMTase_SUVAR3-9"/>
</dbReference>
<feature type="transmembrane region" description="Helical" evidence="3">
    <location>
        <begin position="55"/>
        <end position="73"/>
    </location>
</feature>
<dbReference type="GO" id="GO:0042054">
    <property type="term" value="F:histone methyltransferase activity"/>
    <property type="evidence" value="ECO:0007669"/>
    <property type="project" value="InterPro"/>
</dbReference>
<evidence type="ECO:0000259" key="5">
    <source>
        <dbReference type="PROSITE" id="PS50867"/>
    </source>
</evidence>